<evidence type="ECO:0000313" key="2">
    <source>
        <dbReference type="EMBL" id="UYV72270.1"/>
    </source>
</evidence>
<dbReference type="InterPro" id="IPR041426">
    <property type="entry name" value="Mos1_HTH"/>
</dbReference>
<dbReference type="EMBL" id="CP092871">
    <property type="protein sequence ID" value="UYV72270.1"/>
    <property type="molecule type" value="Genomic_DNA"/>
</dbReference>
<reference evidence="2 3" key="1">
    <citation type="submission" date="2022-01" db="EMBL/GenBank/DDBJ databases">
        <title>A chromosomal length assembly of Cordylochernes scorpioides.</title>
        <authorList>
            <person name="Zeh D."/>
            <person name="Zeh J."/>
        </authorList>
    </citation>
    <scope>NUCLEOTIDE SEQUENCE [LARGE SCALE GENOMIC DNA]</scope>
    <source>
        <strain evidence="2">IN4F17</strain>
        <tissue evidence="2">Whole Body</tissue>
    </source>
</reference>
<dbReference type="Pfam" id="PF17906">
    <property type="entry name" value="HTH_48"/>
    <property type="match status" value="1"/>
</dbReference>
<dbReference type="PANTHER" id="PTHR46060">
    <property type="entry name" value="MARINER MOS1 TRANSPOSASE-LIKE PROTEIN"/>
    <property type="match status" value="1"/>
</dbReference>
<proteinExistence type="predicted"/>
<feature type="domain" description="Mos1 transposase HTH" evidence="1">
    <location>
        <begin position="33"/>
        <end position="63"/>
    </location>
</feature>
<dbReference type="PANTHER" id="PTHR46060:SF3">
    <property type="entry name" value="PROTEIN GVQW3"/>
    <property type="match status" value="1"/>
</dbReference>
<evidence type="ECO:0000259" key="1">
    <source>
        <dbReference type="Pfam" id="PF17906"/>
    </source>
</evidence>
<protein>
    <submittedName>
        <fullName evidence="2">GVQW3</fullName>
    </submittedName>
</protein>
<dbReference type="Proteomes" id="UP001235939">
    <property type="component" value="Chromosome 09"/>
</dbReference>
<keyword evidence="3" id="KW-1185">Reference proteome</keyword>
<name>A0ABY6KYS2_9ARAC</name>
<organism evidence="2 3">
    <name type="scientific">Cordylochernes scorpioides</name>
    <dbReference type="NCBI Taxonomy" id="51811"/>
    <lineage>
        <taxon>Eukaryota</taxon>
        <taxon>Metazoa</taxon>
        <taxon>Ecdysozoa</taxon>
        <taxon>Arthropoda</taxon>
        <taxon>Chelicerata</taxon>
        <taxon>Arachnida</taxon>
        <taxon>Pseudoscorpiones</taxon>
        <taxon>Cheliferoidea</taxon>
        <taxon>Chernetidae</taxon>
        <taxon>Cordylochernes</taxon>
    </lineage>
</organism>
<evidence type="ECO:0000313" key="3">
    <source>
        <dbReference type="Proteomes" id="UP001235939"/>
    </source>
</evidence>
<sequence>MYKEVVRNLNTSHRNGGSTNLHQVLCEKRIQGYRNFWMLQTAYGDAIMSRRRVFEWYKRFKEGREETADLEHSGRLSTSTTPGEVDKVLELVCEMDE</sequence>
<gene>
    <name evidence="2" type="ORF">LAZ67_9002413</name>
</gene>
<accession>A0ABY6KYS2</accession>
<dbReference type="InterPro" id="IPR052709">
    <property type="entry name" value="Transposase-MT_Hybrid"/>
</dbReference>
<dbReference type="Gene3D" id="1.10.10.1450">
    <property type="match status" value="1"/>
</dbReference>